<dbReference type="SUPFAM" id="SSF50249">
    <property type="entry name" value="Nucleic acid-binding proteins"/>
    <property type="match status" value="1"/>
</dbReference>
<dbReference type="InterPro" id="IPR002792">
    <property type="entry name" value="TRAM_dom"/>
</dbReference>
<proteinExistence type="predicted"/>
<evidence type="ECO:0000259" key="2">
    <source>
        <dbReference type="PROSITE" id="PS50926"/>
    </source>
</evidence>
<dbReference type="InterPro" id="IPR012340">
    <property type="entry name" value="NA-bd_OB-fold"/>
</dbReference>
<dbReference type="PATRIC" id="fig|1604004.4.peg.2366"/>
<organism evidence="3 6">
    <name type="scientific">Halanaeroarchaeum sulfurireducens</name>
    <dbReference type="NCBI Taxonomy" id="1604004"/>
    <lineage>
        <taxon>Archaea</taxon>
        <taxon>Methanobacteriati</taxon>
        <taxon>Methanobacteriota</taxon>
        <taxon>Stenosarchaea group</taxon>
        <taxon>Halobacteria</taxon>
        <taxon>Halobacteriales</taxon>
        <taxon>Halobacteriaceae</taxon>
        <taxon>Halanaeroarchaeum</taxon>
    </lineage>
</organism>
<evidence type="ECO:0000313" key="6">
    <source>
        <dbReference type="Proteomes" id="UP000069906"/>
    </source>
</evidence>
<geneLocation type="plasmid" evidence="3 6">
    <name>pHSR2-01</name>
</geneLocation>
<reference evidence="3 6" key="1">
    <citation type="submission" date="2014-06" db="EMBL/GenBank/DDBJ databases">
        <title>Secret life of haloarchaea: discovery of obligatory anaerobic haloarchaea growing by dissimilatory sulfur reduction.</title>
        <authorList>
            <person name="Sorokin D.Y."/>
            <person name="Kublanov I.V."/>
            <person name="Gavrilov S.N."/>
            <person name="Ferrer M."/>
            <person name="Golyshin P.N."/>
            <person name="Messina E."/>
            <person name="La Cono V."/>
            <person name="Yakimov M.M."/>
        </authorList>
    </citation>
    <scope>NUCLEOTIDE SEQUENCE [LARGE SCALE GENOMIC DNA]</scope>
    <source>
        <strain evidence="3 6">HSR2</strain>
        <plasmid evidence="3 6">pHSR2-01</plasmid>
    </source>
</reference>
<dbReference type="HOGENOM" id="CLU_121271_0_0_2"/>
<dbReference type="KEGG" id="hsf:HLASA_3089"/>
<dbReference type="AlphaFoldDB" id="A0A0F7PHK1"/>
<evidence type="ECO:0000313" key="3">
    <source>
        <dbReference type="EMBL" id="AKH98713.1"/>
    </source>
</evidence>
<name>A0A0F7PHK1_9EURY</name>
<feature type="region of interest" description="Disordered" evidence="1">
    <location>
        <begin position="57"/>
        <end position="80"/>
    </location>
</feature>
<dbReference type="Pfam" id="PF01938">
    <property type="entry name" value="TRAM"/>
    <property type="match status" value="1"/>
</dbReference>
<dbReference type="EMBL" id="CP011565">
    <property type="protein sequence ID" value="ALG83157.1"/>
    <property type="molecule type" value="Genomic_DNA"/>
</dbReference>
<dbReference type="Proteomes" id="UP000060390">
    <property type="component" value="Plasmid pM27-SA2-01"/>
</dbReference>
<protein>
    <recommendedName>
        <fullName evidence="2">TRAM domain-containing protein</fullName>
    </recommendedName>
</protein>
<evidence type="ECO:0000313" key="5">
    <source>
        <dbReference type="Proteomes" id="UP000060390"/>
    </source>
</evidence>
<geneLocation type="plasmid" evidence="4 5">
    <name>pM27-SA2-01</name>
</geneLocation>
<dbReference type="KEGG" id="hsu:HLASF_3087"/>
<feature type="compositionally biased region" description="Polar residues" evidence="1">
    <location>
        <begin position="62"/>
        <end position="75"/>
    </location>
</feature>
<dbReference type="Gene3D" id="2.40.50.140">
    <property type="entry name" value="Nucleic acid-binding proteins"/>
    <property type="match status" value="1"/>
</dbReference>
<gene>
    <name evidence="4" type="ORF">HLASA_3089</name>
    <name evidence="3" type="ORF">HLASF_3087</name>
</gene>
<feature type="domain" description="TRAM" evidence="2">
    <location>
        <begin position="77"/>
        <end position="136"/>
    </location>
</feature>
<evidence type="ECO:0000256" key="1">
    <source>
        <dbReference type="SAM" id="MobiDB-lite"/>
    </source>
</evidence>
<keyword evidence="3" id="KW-0614">Plasmid</keyword>
<dbReference type="Proteomes" id="UP000069906">
    <property type="component" value="Plasmid pHSR2-01"/>
</dbReference>
<sequence length="142" mass="15572">MGYYWGMGISDNLLTLFSGQVEKHGDSYVVEIPKRELDVGDIRKGDVYRVGVYGPARKASKNRTTAPQQTSQSENPPVEEGEVIDVEIENMGDQGDGIARVGPGYVVIVSGTDVGERVAAKITEARENVAFADVVKHYDRRQ</sequence>
<evidence type="ECO:0000313" key="4">
    <source>
        <dbReference type="EMBL" id="ALG83157.1"/>
    </source>
</evidence>
<accession>A0A0F7PHK1</accession>
<keyword evidence="6" id="KW-1185">Reference proteome</keyword>
<reference evidence="4 5" key="3">
    <citation type="journal article" date="2016" name="Stand. Genomic Sci.">
        <title>Complete genome sequence of 'Halanaeroarchaeum sulfurireducens' M27-SA2, a sulfur-reducing and acetate-oxidizing haloarchaeon from the deep-sea hypersaline anoxic lake Medee.</title>
        <authorList>
            <person name="Messina E."/>
            <person name="Sorokin D.Y."/>
            <person name="Kublanov I.V."/>
            <person name="Toshchakov S."/>
            <person name="Lopatina A."/>
            <person name="Arcadi E."/>
            <person name="Smedile F."/>
            <person name="La Spada G."/>
            <person name="La Cono V."/>
            <person name="Yakimov M.M."/>
        </authorList>
    </citation>
    <scope>NUCLEOTIDE SEQUENCE [LARGE SCALE GENOMIC DNA]</scope>
    <source>
        <strain evidence="4 5">M27-SA2</strain>
        <plasmid evidence="5">Plasmid pM27-SA2-01</plasmid>
        <plasmid evidence="4">pM27-SA2-01</plasmid>
    </source>
</reference>
<reference evidence="5" key="2">
    <citation type="submission" date="2015-05" db="EMBL/GenBank/DDBJ databases">
        <title>Complete genome sequence of Halanaeroarchaeum sulfurireducens type strain M27-SA2, a sulfate-reducer haloarchaeon from marine anoxic lake Medee.</title>
        <authorList>
            <person name="Messina E."/>
            <person name="Kublanov I.V."/>
            <person name="Toshchakov S."/>
            <person name="Arcadi E."/>
            <person name="La Spada G."/>
            <person name="La Cono V."/>
            <person name="Yakimov M.M."/>
        </authorList>
    </citation>
    <scope>NUCLEOTIDE SEQUENCE [LARGE SCALE GENOMIC DNA]</scope>
    <source>
        <strain evidence="5">M27-SA2</strain>
        <plasmid evidence="5">Plasmid pM27-SA2-01</plasmid>
    </source>
</reference>
<dbReference type="PROSITE" id="PS50926">
    <property type="entry name" value="TRAM"/>
    <property type="match status" value="1"/>
</dbReference>
<dbReference type="EMBL" id="CP008875">
    <property type="protein sequence ID" value="AKH98713.1"/>
    <property type="molecule type" value="Genomic_DNA"/>
</dbReference>